<dbReference type="SUPFAM" id="SSF109755">
    <property type="entry name" value="PhoU-like"/>
    <property type="match status" value="1"/>
</dbReference>
<name>A0ABM7WM59_9ACTN</name>
<reference evidence="2 3" key="1">
    <citation type="submission" date="2022-01" db="EMBL/GenBank/DDBJ databases">
        <title>Novel bile acid biosynthetic pathways are enriched in the microbiome of centenarians.</title>
        <authorList>
            <person name="Sato Y."/>
            <person name="Atarashi K."/>
            <person name="Plichta R.D."/>
            <person name="Arai Y."/>
            <person name="Sasajima S."/>
            <person name="Kearney M.S."/>
            <person name="Suda W."/>
            <person name="Takeshita K."/>
            <person name="Sasaki T."/>
            <person name="Okamoto S."/>
            <person name="Skelly N.A."/>
            <person name="Okamura Y."/>
            <person name="Vlamakis H."/>
            <person name="Li Y."/>
            <person name="Tanoue T."/>
            <person name="Takei H."/>
            <person name="Nittono H."/>
            <person name="Narushima S."/>
            <person name="Irie J."/>
            <person name="Itoh H."/>
            <person name="Moriya K."/>
            <person name="Sugiura Y."/>
            <person name="Suematsu M."/>
            <person name="Moritoki N."/>
            <person name="Shibata S."/>
            <person name="Littman R.D."/>
            <person name="Fischbach A.M."/>
            <person name="Uwamino Y."/>
            <person name="Inoue T."/>
            <person name="Honda A."/>
            <person name="Hattori M."/>
            <person name="Murai T."/>
            <person name="Xavier J.R."/>
            <person name="Hirose N."/>
            <person name="Honda K."/>
        </authorList>
    </citation>
    <scope>NUCLEOTIDE SEQUENCE [LARGE SCALE GENOMIC DNA]</scope>
    <source>
        <strain evidence="2 3">CE91-St30</strain>
    </source>
</reference>
<evidence type="ECO:0000256" key="1">
    <source>
        <dbReference type="ARBA" id="ARBA00008591"/>
    </source>
</evidence>
<evidence type="ECO:0000313" key="2">
    <source>
        <dbReference type="EMBL" id="BDE97485.1"/>
    </source>
</evidence>
<dbReference type="PANTHER" id="PTHR37298:SF1">
    <property type="entry name" value="UPF0111 PROTEIN YKAA"/>
    <property type="match status" value="1"/>
</dbReference>
<dbReference type="InterPro" id="IPR038078">
    <property type="entry name" value="PhoU-like_sf"/>
</dbReference>
<gene>
    <name evidence="2" type="ORF">CE91St30_28180</name>
</gene>
<keyword evidence="3" id="KW-1185">Reference proteome</keyword>
<dbReference type="RefSeq" id="WP_102379945.1">
    <property type="nucleotide sequence ID" value="NZ_AP025564.1"/>
</dbReference>
<protein>
    <submittedName>
        <fullName evidence="2">Phosphate transport regulator</fullName>
    </submittedName>
</protein>
<accession>A0ABM7WM59</accession>
<dbReference type="Gene3D" id="1.20.58.220">
    <property type="entry name" value="Phosphate transport system protein phou homolog 2, domain 2"/>
    <property type="match status" value="1"/>
</dbReference>
<dbReference type="Pfam" id="PF01865">
    <property type="entry name" value="PhoU_div"/>
    <property type="match status" value="1"/>
</dbReference>
<dbReference type="InterPro" id="IPR018445">
    <property type="entry name" value="Put_Phosphate_transp_reg"/>
</dbReference>
<dbReference type="EMBL" id="AP025564">
    <property type="protein sequence ID" value="BDE97485.1"/>
    <property type="molecule type" value="Genomic_DNA"/>
</dbReference>
<dbReference type="InterPro" id="IPR052912">
    <property type="entry name" value="UPF0111_domain"/>
</dbReference>
<evidence type="ECO:0000313" key="3">
    <source>
        <dbReference type="Proteomes" id="UP001320544"/>
    </source>
</evidence>
<proteinExistence type="inferred from homology"/>
<dbReference type="PANTHER" id="PTHR37298">
    <property type="entry name" value="UPF0111 PROTEIN YKAA"/>
    <property type="match status" value="1"/>
</dbReference>
<organism evidence="2 3">
    <name type="scientific">Raoultibacter timonensis</name>
    <dbReference type="NCBI Taxonomy" id="1907662"/>
    <lineage>
        <taxon>Bacteria</taxon>
        <taxon>Bacillati</taxon>
        <taxon>Actinomycetota</taxon>
        <taxon>Coriobacteriia</taxon>
        <taxon>Eggerthellales</taxon>
        <taxon>Eggerthellaceae</taxon>
        <taxon>Raoultibacter</taxon>
    </lineage>
</organism>
<sequence>MGKKKNKKFDYFEAFERQTALAVKESELLIEAIENFTTAEAIKDIMPRAQDIEHEGDEISHDMYTAIATDFITPIEREDIISLTQYLDDIVDYIEDVLQRFYMYDIHFMHDRALEFAQLINKSCKALDHAMEDFRDFKKSKTFKQSIIDVNSYEEEADEFYMATIRELHTKDRDNALRVLIWSQVFARMEKVTDACEHAADTMRTIMLKNS</sequence>
<comment type="similarity">
    <text evidence="1">Belongs to the UPF0111 family.</text>
</comment>
<dbReference type="Proteomes" id="UP001320544">
    <property type="component" value="Chromosome"/>
</dbReference>